<evidence type="ECO:0000256" key="4">
    <source>
        <dbReference type="ARBA" id="ARBA00022842"/>
    </source>
</evidence>
<dbReference type="NCBIfam" id="NF010675">
    <property type="entry name" value="PRK14072.1"/>
    <property type="match status" value="1"/>
</dbReference>
<dbReference type="InterPro" id="IPR035966">
    <property type="entry name" value="PKF_sf"/>
</dbReference>
<gene>
    <name evidence="5" type="primary">pfp</name>
    <name evidence="7" type="ORF">C0601_04920</name>
</gene>
<dbReference type="Pfam" id="PF00365">
    <property type="entry name" value="PFK"/>
    <property type="match status" value="1"/>
</dbReference>
<evidence type="ECO:0000256" key="2">
    <source>
        <dbReference type="ARBA" id="ARBA00022723"/>
    </source>
</evidence>
<organism evidence="7 8">
    <name type="scientific">Muiribacterium halophilum</name>
    <dbReference type="NCBI Taxonomy" id="2053465"/>
    <lineage>
        <taxon>Bacteria</taxon>
        <taxon>Candidatus Muiribacteriota</taxon>
        <taxon>Candidatus Muiribacteriia</taxon>
        <taxon>Candidatus Muiribacteriales</taxon>
        <taxon>Candidatus Muiribacteriaceae</taxon>
        <taxon>Candidatus Muiribacterium</taxon>
    </lineage>
</organism>
<comment type="function">
    <text evidence="5">Catalyzes the phosphorylation of D-fructose 6-phosphate, the first committing step of glycolysis. Uses inorganic phosphate (PPi) as phosphoryl donor instead of ATP like common ATP-dependent phosphofructokinases (ATP-PFKs), which renders the reaction reversible, and can thus function both in glycolysis and gluconeogenesis. Consistently, PPi-PFK can replace the enzymes of both the forward (ATP-PFK) and reverse (fructose-bisphosphatase (FBPase)) reactions.</text>
</comment>
<dbReference type="EC" id="2.7.1.90" evidence="5"/>
<keyword evidence="3 5" id="KW-0418">Kinase</keyword>
<dbReference type="InterPro" id="IPR011404">
    <property type="entry name" value="PPi-PFK"/>
</dbReference>
<dbReference type="GO" id="GO:0003872">
    <property type="term" value="F:6-phosphofructokinase activity"/>
    <property type="evidence" value="ECO:0007669"/>
    <property type="project" value="UniProtKB-UniRule"/>
</dbReference>
<feature type="site" description="Important for catalytic activity; stabilizes the transition state when the phosphoryl donor is PPi" evidence="5">
    <location>
        <position position="137"/>
    </location>
</feature>
<dbReference type="Gene3D" id="3.40.50.450">
    <property type="match status" value="1"/>
</dbReference>
<comment type="similarity">
    <text evidence="5">Belongs to the phosphofructokinase type A (PFKA) family. PPi-dependent PFK group II subfamily. Clade 'B2' sub-subfamily.</text>
</comment>
<feature type="domain" description="Phosphofructokinase" evidence="6">
    <location>
        <begin position="7"/>
        <end position="323"/>
    </location>
</feature>
<dbReference type="PANTHER" id="PTHR45770">
    <property type="entry name" value="ATP-DEPENDENT 6-PHOSPHOFRUCTOKINASE 1"/>
    <property type="match status" value="1"/>
</dbReference>
<accession>A0A2N5ZIA9</accession>
<feature type="active site" description="Proton acceptor" evidence="5">
    <location>
        <position position="140"/>
    </location>
</feature>
<feature type="binding site" evidence="5">
    <location>
        <position position="15"/>
    </location>
    <ligand>
        <name>diphosphate</name>
        <dbReference type="ChEBI" id="CHEBI:33019"/>
    </ligand>
</feature>
<feature type="site" description="Important for catalytic activity and substrate specificity; stabilizes the transition state when the phosphoryl donor is PPi; prevents ATP from binding by mimicking the alpha-phosphate group of ATP" evidence="5">
    <location>
        <position position="111"/>
    </location>
</feature>
<comment type="catalytic activity">
    <reaction evidence="5">
        <text>beta-D-fructose 6-phosphate + diphosphate = beta-D-fructose 1,6-bisphosphate + phosphate + H(+)</text>
        <dbReference type="Rhea" id="RHEA:13613"/>
        <dbReference type="ChEBI" id="CHEBI:15378"/>
        <dbReference type="ChEBI" id="CHEBI:32966"/>
        <dbReference type="ChEBI" id="CHEBI:33019"/>
        <dbReference type="ChEBI" id="CHEBI:43474"/>
        <dbReference type="ChEBI" id="CHEBI:57634"/>
        <dbReference type="EC" id="2.7.1.90"/>
    </reaction>
</comment>
<evidence type="ECO:0000259" key="6">
    <source>
        <dbReference type="Pfam" id="PF00365"/>
    </source>
</evidence>
<dbReference type="SUPFAM" id="SSF53784">
    <property type="entry name" value="Phosphofructokinase"/>
    <property type="match status" value="1"/>
</dbReference>
<keyword evidence="2 5" id="KW-0479">Metal-binding</keyword>
<evidence type="ECO:0000313" key="8">
    <source>
        <dbReference type="Proteomes" id="UP000234857"/>
    </source>
</evidence>
<evidence type="ECO:0000313" key="7">
    <source>
        <dbReference type="EMBL" id="PLX18363.1"/>
    </source>
</evidence>
<dbReference type="Proteomes" id="UP000234857">
    <property type="component" value="Unassembled WGS sequence"/>
</dbReference>
<evidence type="ECO:0000256" key="3">
    <source>
        <dbReference type="ARBA" id="ARBA00022777"/>
    </source>
</evidence>
<feature type="binding site" evidence="5">
    <location>
        <position position="239"/>
    </location>
    <ligand>
        <name>substrate</name>
    </ligand>
</feature>
<dbReference type="InterPro" id="IPR050929">
    <property type="entry name" value="PFKA"/>
</dbReference>
<dbReference type="InterPro" id="IPR000023">
    <property type="entry name" value="Phosphofructokinase_dom"/>
</dbReference>
<comment type="activity regulation">
    <text evidence="5">Non-allosteric.</text>
</comment>
<reference evidence="7 8" key="1">
    <citation type="submission" date="2017-11" db="EMBL/GenBank/DDBJ databases">
        <title>Genome-resolved metagenomics identifies genetic mobility, metabolic interactions, and unexpected diversity in perchlorate-reducing communities.</title>
        <authorList>
            <person name="Barnum T.P."/>
            <person name="Figueroa I.A."/>
            <person name="Carlstrom C.I."/>
            <person name="Lucas L.N."/>
            <person name="Engelbrektson A.L."/>
            <person name="Coates J.D."/>
        </authorList>
    </citation>
    <scope>NUCLEOTIDE SEQUENCE [LARGE SCALE GENOMIC DNA]</scope>
    <source>
        <strain evidence="7">BM706</strain>
    </source>
</reference>
<dbReference type="GO" id="GO:0046872">
    <property type="term" value="F:metal ion binding"/>
    <property type="evidence" value="ECO:0007669"/>
    <property type="project" value="UniProtKB-KW"/>
</dbReference>
<protein>
    <recommendedName>
        <fullName evidence="5">Pyrophosphate--fructose 6-phosphate 1-phosphotransferase</fullName>
        <ecNumber evidence="5">2.7.1.90</ecNumber>
    </recommendedName>
    <alternativeName>
        <fullName evidence="5">6-phosphofructokinase, pyrophosphate dependent</fullName>
    </alternativeName>
    <alternativeName>
        <fullName evidence="5">PPi-dependent phosphofructokinase</fullName>
        <shortName evidence="5">PPi-PFK</shortName>
    </alternativeName>
    <alternativeName>
        <fullName evidence="5">Pyrophosphate-dependent 6-phosphofructose-1-kinase</fullName>
    </alternativeName>
</protein>
<keyword evidence="4 5" id="KW-0460">Magnesium</keyword>
<dbReference type="UniPathway" id="UPA00109">
    <property type="reaction ID" value="UER00182"/>
</dbReference>
<comment type="cofactor">
    <cofactor evidence="5">
        <name>Mg(2+)</name>
        <dbReference type="ChEBI" id="CHEBI:18420"/>
    </cofactor>
</comment>
<comment type="caution">
    <text evidence="7">The sequence shown here is derived from an EMBL/GenBank/DDBJ whole genome shotgun (WGS) entry which is preliminary data.</text>
</comment>
<name>A0A2N5ZIA9_MUIH1</name>
<dbReference type="Gene3D" id="3.40.50.460">
    <property type="entry name" value="Phosphofructokinase domain"/>
    <property type="match status" value="1"/>
</dbReference>
<dbReference type="GO" id="GO:0047334">
    <property type="term" value="F:diphosphate-fructose-6-phosphate 1-phosphotransferase activity"/>
    <property type="evidence" value="ECO:0007669"/>
    <property type="project" value="UniProtKB-EC"/>
</dbReference>
<keyword evidence="5" id="KW-0963">Cytoplasm</keyword>
<feature type="binding site" evidence="5">
    <location>
        <begin position="297"/>
        <end position="300"/>
    </location>
    <ligand>
        <name>substrate</name>
    </ligand>
</feature>
<dbReference type="EMBL" id="PKTG01000064">
    <property type="protein sequence ID" value="PLX18363.1"/>
    <property type="molecule type" value="Genomic_DNA"/>
</dbReference>
<comment type="pathway">
    <text evidence="5">Carbohydrate degradation; glycolysis; D-glyceraldehyde 3-phosphate and glycerone phosphate from D-glucose: step 3/4.</text>
</comment>
<comment type="subcellular location">
    <subcellularLocation>
        <location evidence="5">Cytoplasm</location>
    </subcellularLocation>
</comment>
<evidence type="ECO:0000256" key="5">
    <source>
        <dbReference type="HAMAP-Rule" id="MF_01978"/>
    </source>
</evidence>
<feature type="binding site" evidence="5">
    <location>
        <begin position="182"/>
        <end position="184"/>
    </location>
    <ligand>
        <name>substrate</name>
    </ligand>
</feature>
<proteinExistence type="inferred from homology"/>
<keyword evidence="5" id="KW-0324">Glycolysis</keyword>
<comment type="subunit">
    <text evidence="5">Homodimer.</text>
</comment>
<evidence type="ECO:0000256" key="1">
    <source>
        <dbReference type="ARBA" id="ARBA00022679"/>
    </source>
</evidence>
<feature type="binding site" evidence="5">
    <location>
        <position position="110"/>
    </location>
    <ligand>
        <name>Mg(2+)</name>
        <dbReference type="ChEBI" id="CHEBI:18420"/>
        <note>catalytic</note>
    </ligand>
</feature>
<dbReference type="AlphaFoldDB" id="A0A2N5ZIA9"/>
<dbReference type="GO" id="GO:0005737">
    <property type="term" value="C:cytoplasm"/>
    <property type="evidence" value="ECO:0007669"/>
    <property type="project" value="UniProtKB-SubCell"/>
</dbReference>
<dbReference type="PIRSF" id="PIRSF036483">
    <property type="entry name" value="PFK_XF0274"/>
    <property type="match status" value="1"/>
</dbReference>
<feature type="binding site" evidence="5">
    <location>
        <begin position="138"/>
        <end position="140"/>
    </location>
    <ligand>
        <name>substrate</name>
    </ligand>
</feature>
<keyword evidence="1 5" id="KW-0808">Transferase</keyword>
<sequence>MGTLVGKVVIAQGGGPTAVINKSLVGAVLESRKFPQITKVYGAVNGVRGIVDERFLDLTMETTNNLEKVATTPGAALLSTRDKPDIAYCREIFHVLKAHDVRYFFYIGGNDSSDTVRIVNEEAEKANYEFRAIHIPKTVDNDLVLNDHTPGFGSAARFVAQAFMGANLDNRALPGVYIGVVMGRHAGFLTAASSLARKYEDDGPHLIYLPEHAFDIDGFIKDVKGVYDRFVRCMIAVSEGITDKDGTPILAKLVDNLETDAHGNIQLSGTGALGDLLAQRVKKELNIKRVRSDTFGYLQRSFLDCVSDVDAQEAREVGEKAAQFAIWDNVDGSIVIKRKANYSVDYELVKLEEIAAKTRTVPNSFYDVQKKNVTDKFYIYGRPLLGSGFPQPHRIRAPKVSKILNKS</sequence>
<dbReference type="HAMAP" id="MF_01978">
    <property type="entry name" value="Phosphofructokinase_II_B2"/>
    <property type="match status" value="1"/>
</dbReference>